<gene>
    <name evidence="2" type="ORF">ANANG_G00119460</name>
</gene>
<evidence type="ECO:0000313" key="2">
    <source>
        <dbReference type="EMBL" id="KAG5846860.1"/>
    </source>
</evidence>
<feature type="compositionally biased region" description="Basic and acidic residues" evidence="1">
    <location>
        <begin position="372"/>
        <end position="385"/>
    </location>
</feature>
<dbReference type="InterPro" id="IPR026187">
    <property type="entry name" value="Aven"/>
</dbReference>
<feature type="region of interest" description="Disordered" evidence="1">
    <location>
        <begin position="296"/>
        <end position="317"/>
    </location>
</feature>
<feature type="compositionally biased region" description="Basic and acidic residues" evidence="1">
    <location>
        <begin position="128"/>
        <end position="137"/>
    </location>
</feature>
<comment type="caution">
    <text evidence="2">The sequence shown here is derived from an EMBL/GenBank/DDBJ whole genome shotgun (WGS) entry which is preliminary data.</text>
</comment>
<evidence type="ECO:0008006" key="4">
    <source>
        <dbReference type="Google" id="ProtNLM"/>
    </source>
</evidence>
<protein>
    <recommendedName>
        <fullName evidence="4">Cell death regulator Aven</fullName>
    </recommendedName>
</protein>
<dbReference type="GO" id="GO:0010972">
    <property type="term" value="P:negative regulation of G2/M transition of mitotic cell cycle"/>
    <property type="evidence" value="ECO:0007669"/>
    <property type="project" value="TreeGrafter"/>
</dbReference>
<dbReference type="EMBL" id="JAFIRN010000006">
    <property type="protein sequence ID" value="KAG5846860.1"/>
    <property type="molecule type" value="Genomic_DNA"/>
</dbReference>
<accession>A0A9D3MD94</accession>
<dbReference type="PANTHER" id="PTHR16524">
    <property type="entry name" value="CELL DEATH REGULATOR AVEN"/>
    <property type="match status" value="1"/>
</dbReference>
<organism evidence="2 3">
    <name type="scientific">Anguilla anguilla</name>
    <name type="common">European freshwater eel</name>
    <name type="synonym">Muraena anguilla</name>
    <dbReference type="NCBI Taxonomy" id="7936"/>
    <lineage>
        <taxon>Eukaryota</taxon>
        <taxon>Metazoa</taxon>
        <taxon>Chordata</taxon>
        <taxon>Craniata</taxon>
        <taxon>Vertebrata</taxon>
        <taxon>Euteleostomi</taxon>
        <taxon>Actinopterygii</taxon>
        <taxon>Neopterygii</taxon>
        <taxon>Teleostei</taxon>
        <taxon>Anguilliformes</taxon>
        <taxon>Anguillidae</taxon>
        <taxon>Anguilla</taxon>
    </lineage>
</organism>
<feature type="region of interest" description="Disordered" evidence="1">
    <location>
        <begin position="77"/>
        <end position="150"/>
    </location>
</feature>
<feature type="compositionally biased region" description="Basic residues" evidence="1">
    <location>
        <begin position="102"/>
        <end position="122"/>
    </location>
</feature>
<evidence type="ECO:0000256" key="1">
    <source>
        <dbReference type="SAM" id="MobiDB-lite"/>
    </source>
</evidence>
<dbReference type="PANTHER" id="PTHR16524:SF2">
    <property type="entry name" value="CELL DEATH REGULATOR AVEN"/>
    <property type="match status" value="1"/>
</dbReference>
<feature type="compositionally biased region" description="Gly residues" evidence="1">
    <location>
        <begin position="81"/>
        <end position="91"/>
    </location>
</feature>
<dbReference type="AlphaFoldDB" id="A0A9D3MD94"/>
<reference evidence="2" key="1">
    <citation type="submission" date="2021-01" db="EMBL/GenBank/DDBJ databases">
        <title>A chromosome-scale assembly of European eel, Anguilla anguilla.</title>
        <authorList>
            <person name="Henkel C."/>
            <person name="Jong-Raadsen S.A."/>
            <person name="Dufour S."/>
            <person name="Weltzien F.-A."/>
            <person name="Palstra A.P."/>
            <person name="Pelster B."/>
            <person name="Spaink H.P."/>
            <person name="Van Den Thillart G.E."/>
            <person name="Jansen H."/>
            <person name="Zahm M."/>
            <person name="Klopp C."/>
            <person name="Cedric C."/>
            <person name="Louis A."/>
            <person name="Berthelot C."/>
            <person name="Parey E."/>
            <person name="Roest Crollius H."/>
            <person name="Montfort J."/>
            <person name="Robinson-Rechavi M."/>
            <person name="Bucao C."/>
            <person name="Bouchez O."/>
            <person name="Gislard M."/>
            <person name="Lluch J."/>
            <person name="Milhes M."/>
            <person name="Lampietro C."/>
            <person name="Lopez Roques C."/>
            <person name="Donnadieu C."/>
            <person name="Braasch I."/>
            <person name="Desvignes T."/>
            <person name="Postlethwait J."/>
            <person name="Bobe J."/>
            <person name="Guiguen Y."/>
            <person name="Dirks R."/>
        </authorList>
    </citation>
    <scope>NUCLEOTIDE SEQUENCE</scope>
    <source>
        <strain evidence="2">Tag_6206</strain>
        <tissue evidence="2">Liver</tissue>
    </source>
</reference>
<feature type="region of interest" description="Disordered" evidence="1">
    <location>
        <begin position="331"/>
        <end position="399"/>
    </location>
</feature>
<name>A0A9D3MD94_ANGAN</name>
<evidence type="ECO:0000313" key="3">
    <source>
        <dbReference type="Proteomes" id="UP001044222"/>
    </source>
</evidence>
<dbReference type="Proteomes" id="UP001044222">
    <property type="component" value="Chromosome 6"/>
</dbReference>
<keyword evidence="3" id="KW-1185">Reference proteome</keyword>
<sequence length="399" mass="43454">MLIVVTNGTLVKGCCCRGSGVTRSTNLRCSCSAVPCCVQLHTGWFCCCGEVTLNNKFFVYTETSRCFKTGRVMEPRHNRGRGGSWKRGGGSESHQSSGEHRGRGRGSHHRGRGRRDHYRGRGRGGPVADHHQGRDETDSVDQEDEGFQTFSRRKLESNWDRYEAEEKEKLQEEGPTQRGTDYHALLGSAGDSFTQFRLSEEKDWEADSLSSNQVSAMLVDLQALAQSLQRLPLHVRLNLEVEHIQAATPVELPTVTPKPKQDANLNGLFRPPPAQQGLSGTLGVSCPVRPVLGTAGGTAVPSKAPVASCGTSTPPADELDQELDVLLTLQTSGPDQSQPTPAPEDEMKLPDTSTSQEGEPEAVPPEAEAEAEAAKPEAEAKRQEVVEDDLEDWLDSMIS</sequence>
<proteinExistence type="predicted"/>
<feature type="compositionally biased region" description="Acidic residues" evidence="1">
    <location>
        <begin position="386"/>
        <end position="399"/>
    </location>
</feature>